<dbReference type="Proteomes" id="UP000008867">
    <property type="component" value="Chromosome 6"/>
</dbReference>
<evidence type="ECO:0000256" key="7">
    <source>
        <dbReference type="ARBA" id="ARBA00023242"/>
    </source>
</evidence>
<evidence type="ECO:0000313" key="10">
    <source>
        <dbReference type="Proteomes" id="UP000008867"/>
    </source>
</evidence>
<accession>E7A0U8</accession>
<evidence type="ECO:0000256" key="2">
    <source>
        <dbReference type="ARBA" id="ARBA00004123"/>
    </source>
</evidence>
<dbReference type="VEuPathDB" id="FungiDB:sr02164"/>
<sequence>MPATAQHLGLSIGSVVNYTNNVSSALFDLRDSAIAWASEEEKLRSKAWVLSKSGVTAWQHGFSMVDGTLVPLQFAPGMDRHFDRKKNYSLNIQLVILPHNLRVIEYVAGLPGSTHDSSAFAKSDIFKNPRRYLTRGEWIWADLGYSLSEHFVSPYGHSASLASEEFRPFNTAVSNVRIRSEHAIGYLKGRFQALKGLRNMIRDKESQAHASKLVVAAIAAHNLAIPFDDVDEYMFYIDDGQGSEQIAREAQQQREDANQLYLEEQEFQQQHLSRYRQDQQRRQKAKLHREALHQALFQAKGLRFVDTTLESRLQEKTKHRMMAR</sequence>
<name>E7A0U8_SPORE</name>
<comment type="cofactor">
    <cofactor evidence="1">
        <name>a divalent metal cation</name>
        <dbReference type="ChEBI" id="CHEBI:60240"/>
    </cofactor>
</comment>
<dbReference type="GO" id="GO:0005634">
    <property type="term" value="C:nucleus"/>
    <property type="evidence" value="ECO:0007669"/>
    <property type="project" value="UniProtKB-SubCell"/>
</dbReference>
<dbReference type="GO" id="GO:0004518">
    <property type="term" value="F:nuclease activity"/>
    <property type="evidence" value="ECO:0007669"/>
    <property type="project" value="UniProtKB-KW"/>
</dbReference>
<gene>
    <name evidence="9" type="ORF">sr02164</name>
</gene>
<reference evidence="9 10" key="1">
    <citation type="journal article" date="2010" name="Science">
        <title>Pathogenicity determinants in smut fungi revealed by genome comparison.</title>
        <authorList>
            <person name="Schirawski J."/>
            <person name="Mannhaupt G."/>
            <person name="Muench K."/>
            <person name="Brefort T."/>
            <person name="Schipper K."/>
            <person name="Doehlemann G."/>
            <person name="Di Stasio M."/>
            <person name="Roessel N."/>
            <person name="Mendoza-Mendoza A."/>
            <person name="Pester D."/>
            <person name="Mueller O."/>
            <person name="Winterberg B."/>
            <person name="Meyer E."/>
            <person name="Ghareeb H."/>
            <person name="Wollenberg T."/>
            <person name="Muensterkoetter M."/>
            <person name="Wong P."/>
            <person name="Walter M."/>
            <person name="Stukenbrock E."/>
            <person name="Gueldener U."/>
            <person name="Kahmann R."/>
        </authorList>
    </citation>
    <scope>NUCLEOTIDE SEQUENCE [LARGE SCALE GENOMIC DNA]</scope>
    <source>
        <strain evidence="10">SRZ2</strain>
    </source>
</reference>
<dbReference type="AlphaFoldDB" id="E7A0U8"/>
<dbReference type="EMBL" id="FQ311471">
    <property type="protein sequence ID" value="CBQ73105.1"/>
    <property type="molecule type" value="Genomic_DNA"/>
</dbReference>
<keyword evidence="5" id="KW-0479">Metal-binding</keyword>
<comment type="subcellular location">
    <subcellularLocation>
        <location evidence="2">Nucleus</location>
    </subcellularLocation>
</comment>
<dbReference type="Pfam" id="PF13359">
    <property type="entry name" value="DDE_Tnp_4"/>
    <property type="match status" value="1"/>
</dbReference>
<evidence type="ECO:0000259" key="8">
    <source>
        <dbReference type="Pfam" id="PF13359"/>
    </source>
</evidence>
<organism evidence="9 10">
    <name type="scientific">Sporisorium reilianum (strain SRZ2)</name>
    <name type="common">Maize head smut fungus</name>
    <dbReference type="NCBI Taxonomy" id="999809"/>
    <lineage>
        <taxon>Eukaryota</taxon>
        <taxon>Fungi</taxon>
        <taxon>Dikarya</taxon>
        <taxon>Basidiomycota</taxon>
        <taxon>Ustilaginomycotina</taxon>
        <taxon>Ustilaginomycetes</taxon>
        <taxon>Ustilaginales</taxon>
        <taxon>Ustilaginaceae</taxon>
        <taxon>Sporisorium</taxon>
    </lineage>
</organism>
<keyword evidence="6" id="KW-0378">Hydrolase</keyword>
<evidence type="ECO:0000256" key="1">
    <source>
        <dbReference type="ARBA" id="ARBA00001968"/>
    </source>
</evidence>
<keyword evidence="7" id="KW-0539">Nucleus</keyword>
<dbReference type="eggNOG" id="KOG4585">
    <property type="taxonomic scope" value="Eukaryota"/>
</dbReference>
<comment type="similarity">
    <text evidence="3">Belongs to the HARBI1 family.</text>
</comment>
<dbReference type="PANTHER" id="PTHR22930:SF85">
    <property type="entry name" value="GH03217P-RELATED"/>
    <property type="match status" value="1"/>
</dbReference>
<proteinExistence type="inferred from homology"/>
<evidence type="ECO:0000256" key="4">
    <source>
        <dbReference type="ARBA" id="ARBA00022722"/>
    </source>
</evidence>
<dbReference type="InterPro" id="IPR027806">
    <property type="entry name" value="HARBI1_dom"/>
</dbReference>
<dbReference type="GO" id="GO:0016787">
    <property type="term" value="F:hydrolase activity"/>
    <property type="evidence" value="ECO:0007669"/>
    <property type="project" value="UniProtKB-KW"/>
</dbReference>
<evidence type="ECO:0000256" key="3">
    <source>
        <dbReference type="ARBA" id="ARBA00006958"/>
    </source>
</evidence>
<dbReference type="OrthoDB" id="2641813at2759"/>
<evidence type="ECO:0000256" key="5">
    <source>
        <dbReference type="ARBA" id="ARBA00022723"/>
    </source>
</evidence>
<keyword evidence="4" id="KW-0540">Nuclease</keyword>
<dbReference type="GO" id="GO:0046872">
    <property type="term" value="F:metal ion binding"/>
    <property type="evidence" value="ECO:0007669"/>
    <property type="project" value="UniProtKB-KW"/>
</dbReference>
<evidence type="ECO:0000313" key="9">
    <source>
        <dbReference type="EMBL" id="CBQ73105.1"/>
    </source>
</evidence>
<keyword evidence="10" id="KW-1185">Reference proteome</keyword>
<dbReference type="InterPro" id="IPR045249">
    <property type="entry name" value="HARBI1-like"/>
</dbReference>
<feature type="domain" description="DDE Tnp4" evidence="8">
    <location>
        <begin position="65"/>
        <end position="222"/>
    </location>
</feature>
<dbReference type="HOGENOM" id="CLU_018552_2_1_1"/>
<protein>
    <recommendedName>
        <fullName evidence="8">DDE Tnp4 domain-containing protein</fullName>
    </recommendedName>
</protein>
<evidence type="ECO:0000256" key="6">
    <source>
        <dbReference type="ARBA" id="ARBA00022801"/>
    </source>
</evidence>
<dbReference type="PANTHER" id="PTHR22930">
    <property type="match status" value="1"/>
</dbReference>